<organism evidence="1 2">
    <name type="scientific">Thamnidium elegans</name>
    <dbReference type="NCBI Taxonomy" id="101142"/>
    <lineage>
        <taxon>Eukaryota</taxon>
        <taxon>Fungi</taxon>
        <taxon>Fungi incertae sedis</taxon>
        <taxon>Mucoromycota</taxon>
        <taxon>Mucoromycotina</taxon>
        <taxon>Mucoromycetes</taxon>
        <taxon>Mucorales</taxon>
        <taxon>Mucorineae</taxon>
        <taxon>Mucoraceae</taxon>
        <taxon>Thamnidium</taxon>
    </lineage>
</organism>
<gene>
    <name evidence="1" type="ORF">INT48_001706</name>
</gene>
<comment type="caution">
    <text evidence="1">The sequence shown here is derived from an EMBL/GenBank/DDBJ whole genome shotgun (WGS) entry which is preliminary data.</text>
</comment>
<name>A0A8H7VVS6_9FUNG</name>
<dbReference type="Proteomes" id="UP000613177">
    <property type="component" value="Unassembled WGS sequence"/>
</dbReference>
<reference evidence="1" key="1">
    <citation type="submission" date="2021-01" db="EMBL/GenBank/DDBJ databases">
        <title>Metabolic potential, ecology and presence of endohyphal bacteria is reflected in genomic diversity of Mucoromycotina.</title>
        <authorList>
            <person name="Muszewska A."/>
            <person name="Okrasinska A."/>
            <person name="Steczkiewicz K."/>
            <person name="Drgas O."/>
            <person name="Orlowska M."/>
            <person name="Perlinska-Lenart U."/>
            <person name="Aleksandrzak-Piekarczyk T."/>
            <person name="Szatraj K."/>
            <person name="Zielenkiewicz U."/>
            <person name="Pilsyk S."/>
            <person name="Malc E."/>
            <person name="Mieczkowski P."/>
            <person name="Kruszewska J.S."/>
            <person name="Biernat P."/>
            <person name="Pawlowska J."/>
        </authorList>
    </citation>
    <scope>NUCLEOTIDE SEQUENCE</scope>
    <source>
        <strain evidence="1">WA0000018081</strain>
    </source>
</reference>
<dbReference type="AlphaFoldDB" id="A0A8H7VVS6"/>
<keyword evidence="2" id="KW-1185">Reference proteome</keyword>
<dbReference type="EMBL" id="JAEPRE010000085">
    <property type="protein sequence ID" value="KAG2233257.1"/>
    <property type="molecule type" value="Genomic_DNA"/>
</dbReference>
<sequence length="171" mass="20023">MAPPRKRKDIYLDNDEPEWFKKFKNEKDKERHNSIMKGLDEVCGMIQSLDNTNIPQDYLRNNLPEVTEERLEELLSLLKKTSLTTCQSFALTSDESGKSDGEKEWKDLNGDIQMNLLTATLDKMVEDFQELDALYLCRGLWAVKFILQPKWSNMSRNRRNKKIMRESGKST</sequence>
<evidence type="ECO:0000313" key="1">
    <source>
        <dbReference type="EMBL" id="KAG2233257.1"/>
    </source>
</evidence>
<protein>
    <submittedName>
        <fullName evidence="1">Uncharacterized protein</fullName>
    </submittedName>
</protein>
<accession>A0A8H7VVS6</accession>
<evidence type="ECO:0000313" key="2">
    <source>
        <dbReference type="Proteomes" id="UP000613177"/>
    </source>
</evidence>
<proteinExistence type="predicted"/>